<reference evidence="3" key="1">
    <citation type="submission" date="2015-05" db="EMBL/GenBank/DDBJ databases">
        <authorList>
            <consortium name="Pathogen Informatics"/>
        </authorList>
    </citation>
    <scope>NUCLEOTIDE SEQUENCE [LARGE SCALE GENOMIC DNA]</scope>
    <source>
        <strain evidence="3">T1-815</strain>
    </source>
</reference>
<keyword evidence="1" id="KW-0812">Transmembrane</keyword>
<keyword evidence="1" id="KW-0472">Membrane</keyword>
<evidence type="ECO:0000256" key="1">
    <source>
        <dbReference type="SAM" id="Phobius"/>
    </source>
</evidence>
<feature type="transmembrane region" description="Helical" evidence="1">
    <location>
        <begin position="31"/>
        <end position="50"/>
    </location>
</feature>
<keyword evidence="3" id="KW-1185">Reference proteome</keyword>
<protein>
    <submittedName>
        <fullName evidence="2">Uncharacterized protein</fullName>
    </submittedName>
</protein>
<dbReference type="AlphaFoldDB" id="A0A0M6WBZ4"/>
<name>A0A0M6WBZ4_9FIRM</name>
<dbReference type="Proteomes" id="UP000049472">
    <property type="component" value="Unassembled WGS sequence"/>
</dbReference>
<gene>
    <name evidence="2" type="ORF">T1815_05461</name>
</gene>
<sequence length="55" mass="6126">MDIIVWISRIATCILFVVVIFLMAQGERISTAVLDVALLLGIITIFIGGIRHDRK</sequence>
<dbReference type="EMBL" id="CVRQ01000008">
    <property type="protein sequence ID" value="CRL33268.1"/>
    <property type="molecule type" value="Genomic_DNA"/>
</dbReference>
<keyword evidence="1" id="KW-1133">Transmembrane helix</keyword>
<evidence type="ECO:0000313" key="3">
    <source>
        <dbReference type="Proteomes" id="UP000049472"/>
    </source>
</evidence>
<evidence type="ECO:0000313" key="2">
    <source>
        <dbReference type="EMBL" id="CRL33268.1"/>
    </source>
</evidence>
<feature type="transmembrane region" description="Helical" evidence="1">
    <location>
        <begin position="6"/>
        <end position="24"/>
    </location>
</feature>
<proteinExistence type="predicted"/>
<organism evidence="2 3">
    <name type="scientific">Agathobacter rectalis</name>
    <dbReference type="NCBI Taxonomy" id="39491"/>
    <lineage>
        <taxon>Bacteria</taxon>
        <taxon>Bacillati</taxon>
        <taxon>Bacillota</taxon>
        <taxon>Clostridia</taxon>
        <taxon>Lachnospirales</taxon>
        <taxon>Lachnospiraceae</taxon>
        <taxon>Agathobacter</taxon>
    </lineage>
</organism>
<accession>A0A0M6WBZ4</accession>